<dbReference type="InterPro" id="IPR041698">
    <property type="entry name" value="Methyltransf_25"/>
</dbReference>
<keyword evidence="6" id="KW-1185">Reference proteome</keyword>
<organism evidence="5 6">
    <name type="scientific">Polyangium fumosum</name>
    <dbReference type="NCBI Taxonomy" id="889272"/>
    <lineage>
        <taxon>Bacteria</taxon>
        <taxon>Pseudomonadati</taxon>
        <taxon>Myxococcota</taxon>
        <taxon>Polyangia</taxon>
        <taxon>Polyangiales</taxon>
        <taxon>Polyangiaceae</taxon>
        <taxon>Polyangium</taxon>
    </lineage>
</organism>
<dbReference type="CDD" id="cd02440">
    <property type="entry name" value="AdoMet_MTases"/>
    <property type="match status" value="1"/>
</dbReference>
<dbReference type="GO" id="GO:0008168">
    <property type="term" value="F:methyltransferase activity"/>
    <property type="evidence" value="ECO:0007669"/>
    <property type="project" value="UniProtKB-KW"/>
</dbReference>
<evidence type="ECO:0000313" key="5">
    <source>
        <dbReference type="EMBL" id="TKD03518.1"/>
    </source>
</evidence>
<dbReference type="Gene3D" id="3.40.50.150">
    <property type="entry name" value="Vaccinia Virus protein VP39"/>
    <property type="match status" value="1"/>
</dbReference>
<accession>A0A4U1J818</accession>
<evidence type="ECO:0000256" key="3">
    <source>
        <dbReference type="ARBA" id="ARBA00022691"/>
    </source>
</evidence>
<gene>
    <name evidence="5" type="ORF">E8A74_25290</name>
</gene>
<dbReference type="Pfam" id="PF13649">
    <property type="entry name" value="Methyltransf_25"/>
    <property type="match status" value="1"/>
</dbReference>
<evidence type="ECO:0000259" key="4">
    <source>
        <dbReference type="Pfam" id="PF13649"/>
    </source>
</evidence>
<dbReference type="SUPFAM" id="SSF53335">
    <property type="entry name" value="S-adenosyl-L-methionine-dependent methyltransferases"/>
    <property type="match status" value="1"/>
</dbReference>
<evidence type="ECO:0000256" key="2">
    <source>
        <dbReference type="ARBA" id="ARBA00022679"/>
    </source>
</evidence>
<dbReference type="Gene3D" id="2.20.25.110">
    <property type="entry name" value="S-adenosyl-L-methionine-dependent methyltransferases"/>
    <property type="match status" value="1"/>
</dbReference>
<comment type="caution">
    <text evidence="5">The sequence shown here is derived from an EMBL/GenBank/DDBJ whole genome shotgun (WGS) entry which is preliminary data.</text>
</comment>
<keyword evidence="3" id="KW-0949">S-adenosyl-L-methionine</keyword>
<keyword evidence="2 5" id="KW-0808">Transferase</keyword>
<dbReference type="RefSeq" id="WP_136931638.1">
    <property type="nucleotide sequence ID" value="NZ_SSMQ01000028.1"/>
</dbReference>
<sequence length="257" mass="29563">MSQNLDDERFYVFDWDAVFDVDDYLHFYEDTLRAERTDHQVDVLVSHLGMMPGMRVLDLGCGHGRHAFELARRGFDVVGIDRTEGFVELARSEAEAARLPVDYRVADLRSLDEDASFDRVLCLFDVFGLHRDDENLDVLRRITRALRPGGKLCLDVRNRDWMVRALLPVTILQKGADLMIDRHVFDPLSGRLVDYRILVRDGRTREARFSVRLYHFTELRALLASVGLHVTEAFGTWDGDPIGLAHNRMILFAEKDG</sequence>
<dbReference type="GO" id="GO:0032259">
    <property type="term" value="P:methylation"/>
    <property type="evidence" value="ECO:0007669"/>
    <property type="project" value="UniProtKB-KW"/>
</dbReference>
<dbReference type="AlphaFoldDB" id="A0A4U1J818"/>
<protein>
    <submittedName>
        <fullName evidence="5">Class I SAM-dependent methyltransferase</fullName>
    </submittedName>
</protein>
<evidence type="ECO:0000313" key="6">
    <source>
        <dbReference type="Proteomes" id="UP000309215"/>
    </source>
</evidence>
<dbReference type="InterPro" id="IPR029063">
    <property type="entry name" value="SAM-dependent_MTases_sf"/>
</dbReference>
<dbReference type="Proteomes" id="UP000309215">
    <property type="component" value="Unassembled WGS sequence"/>
</dbReference>
<dbReference type="OrthoDB" id="5298787at2"/>
<evidence type="ECO:0000256" key="1">
    <source>
        <dbReference type="ARBA" id="ARBA00022603"/>
    </source>
</evidence>
<reference evidence="5 6" key="1">
    <citation type="submission" date="2019-04" db="EMBL/GenBank/DDBJ databases">
        <authorList>
            <person name="Li Y."/>
            <person name="Wang J."/>
        </authorList>
    </citation>
    <scope>NUCLEOTIDE SEQUENCE [LARGE SCALE GENOMIC DNA]</scope>
    <source>
        <strain evidence="5 6">DSM 14668</strain>
    </source>
</reference>
<dbReference type="EMBL" id="SSMQ01000028">
    <property type="protein sequence ID" value="TKD03518.1"/>
    <property type="molecule type" value="Genomic_DNA"/>
</dbReference>
<dbReference type="PANTHER" id="PTHR43464">
    <property type="entry name" value="METHYLTRANSFERASE"/>
    <property type="match status" value="1"/>
</dbReference>
<proteinExistence type="predicted"/>
<feature type="domain" description="Methyltransferase" evidence="4">
    <location>
        <begin position="56"/>
        <end position="150"/>
    </location>
</feature>
<dbReference type="PANTHER" id="PTHR43464:SF19">
    <property type="entry name" value="UBIQUINONE BIOSYNTHESIS O-METHYLTRANSFERASE, MITOCHONDRIAL"/>
    <property type="match status" value="1"/>
</dbReference>
<name>A0A4U1J818_9BACT</name>
<keyword evidence="1 5" id="KW-0489">Methyltransferase</keyword>